<evidence type="ECO:0000256" key="2">
    <source>
        <dbReference type="SAM" id="Phobius"/>
    </source>
</evidence>
<keyword evidence="2" id="KW-0812">Transmembrane</keyword>
<dbReference type="EMBL" id="CP074132">
    <property type="protein sequence ID" value="QUX29819.1"/>
    <property type="molecule type" value="Genomic_DNA"/>
</dbReference>
<feature type="compositionally biased region" description="Basic residues" evidence="1">
    <location>
        <begin position="479"/>
        <end position="488"/>
    </location>
</feature>
<accession>A0ABX8C8H4</accession>
<protein>
    <submittedName>
        <fullName evidence="3">Amino acid ABC transporter substrate-binding protein</fullName>
    </submittedName>
</protein>
<evidence type="ECO:0000256" key="1">
    <source>
        <dbReference type="SAM" id="MobiDB-lite"/>
    </source>
</evidence>
<dbReference type="Proteomes" id="UP000678016">
    <property type="component" value="Chromosome"/>
</dbReference>
<dbReference type="RefSeq" id="WP_212642643.1">
    <property type="nucleotide sequence ID" value="NZ_CP074132.1"/>
</dbReference>
<proteinExistence type="predicted"/>
<keyword evidence="2" id="KW-1133">Transmembrane helix</keyword>
<keyword evidence="2" id="KW-0472">Membrane</keyword>
<feature type="transmembrane region" description="Helical" evidence="2">
    <location>
        <begin position="603"/>
        <end position="631"/>
    </location>
</feature>
<feature type="compositionally biased region" description="Basic and acidic residues" evidence="1">
    <location>
        <begin position="379"/>
        <end position="404"/>
    </location>
</feature>
<evidence type="ECO:0000313" key="4">
    <source>
        <dbReference type="Proteomes" id="UP000678016"/>
    </source>
</evidence>
<dbReference type="InterPro" id="IPR028082">
    <property type="entry name" value="Peripla_BP_I"/>
</dbReference>
<dbReference type="Gene3D" id="3.40.50.2300">
    <property type="match status" value="2"/>
</dbReference>
<evidence type="ECO:0000313" key="3">
    <source>
        <dbReference type="EMBL" id="QUX29819.1"/>
    </source>
</evidence>
<feature type="transmembrane region" description="Helical" evidence="2">
    <location>
        <begin position="274"/>
        <end position="299"/>
    </location>
</feature>
<sequence length="1196" mass="130258">MADSSTDPETFRRSEGSSFLRVFDALRVRPTRADARLVGRMERRAARRLPVGNRGGAQRGDVAEPPPVLDLELEEGADRDVLLEVLTERCGDQPVWRLPLSRSGAPAHQARSRPHEAYATTEELYDLMSGLLAEADAVRPSGRRWRRPPPWPRFERLRSLLWLRVCRLGAIRSAVSGEEVVQDEADLDANAKAQIYVVAELSRAKLEHGRGADRDADRAARDAGAVRRYPHRLRSGLRGLYDRAFQRTAVFVARLTGRVTFGKADTHVLTPWGFLLNLATLAAPVILGGVVAGLFGLVLQGLNNLVTVGVGLLLAVVYACLGLFLVLPWRSYRWLNHHRYVVDTQAASEDKESVPRNHRARGVHVLNLLNRRRLTGRFVRDPGADAGRGEPDGAGDGRRPERPDTTPAHDGWWRPLAARRRRHAVVAVVPPQERPEREGDDAAERPRGERPPGVHRLAVNAFLDDLAHTHGGSPGRRSPYPRRGRRQRPVLLVDQARLDRVGRYLVRLVEDERLRRAFPDPLLVVQVRDRGARPLADDRVDVSRYPTLPEAENGSRPEEAVSRWLRERHAAGVLGRSRLLTQRVPADSAAWAGNPDPPESNRVLTAGAVAGVAATATAAVTAVAVLALWVVGPVVAERFNPCASGGIWTPRGIERHGEDCVGVTFGDFVFHERLREVTERIHEQNERIDEDDENHVTIAYVAELSVTGASDLTLAGVQGELLGLAHQQAEHNASGDSSLPRIKILLANTGEGWRYARETAETIVERARDEGLGMDRPVAAVGFGHSVQPNTEAVRVLSGARIPMVGTTATFDDVAMETSGKYSQYFFPVAPSNTRLAEQAARWSYRGVPWTGEGLAEGEEAESLGPARTAVAIADNQEGESYGPHLAVEFMNAFRALGGQYWTDGGDTDPVTLADDSTAPFPGVLPYQDGGPTQADQLSRVCAEDPPDVIYFAGRSTDFMDFHNQVQEEGMCVEAGVDVLGGDDIAKFVTDHAETLGHASGYPVFYTPLAASGAWSQYTQASERSFYNDAQTLIAELYPDEGEDEEAEEEPEQGSDAEAVAADGGMPSITHAAIANDALKVVSRALRRIPHPLPEGAGPREASAAPTERPSPFLGTDTGYEQEQQALVENIQGTRNLSAVSGYLGFGEPSEGNWYRDRMVQLVVVGPLGSDGERQHVIAACGQVSTGTVDPGPACA</sequence>
<reference evidence="4" key="1">
    <citation type="submission" date="2021-05" db="EMBL/GenBank/DDBJ databases">
        <title>Direct Submission.</title>
        <authorList>
            <person name="Li K."/>
            <person name="Gao J."/>
        </authorList>
    </citation>
    <scope>NUCLEOTIDE SEQUENCE [LARGE SCALE GENOMIC DNA]</scope>
    <source>
        <strain evidence="4">HDS12</strain>
    </source>
</reference>
<feature type="region of interest" description="Disordered" evidence="1">
    <location>
        <begin position="1090"/>
        <end position="1114"/>
    </location>
</feature>
<dbReference type="SUPFAM" id="SSF53822">
    <property type="entry name" value="Periplasmic binding protein-like I"/>
    <property type="match status" value="1"/>
</dbReference>
<feature type="compositionally biased region" description="Basic and acidic residues" evidence="1">
    <location>
        <begin position="433"/>
        <end position="452"/>
    </location>
</feature>
<dbReference type="CDD" id="cd06268">
    <property type="entry name" value="PBP1_ABC_transporter_LIVBP-like"/>
    <property type="match status" value="1"/>
</dbReference>
<feature type="transmembrane region" description="Helical" evidence="2">
    <location>
        <begin position="305"/>
        <end position="329"/>
    </location>
</feature>
<name>A0ABX8C8H4_9ACTN</name>
<feature type="region of interest" description="Disordered" evidence="1">
    <location>
        <begin position="379"/>
        <end position="488"/>
    </location>
</feature>
<keyword evidence="4" id="KW-1185">Reference proteome</keyword>
<gene>
    <name evidence="3" type="ORF">KGD83_04400</name>
</gene>
<organism evidence="3 4">
    <name type="scientific">Nocardiopsis akebiae</name>
    <dbReference type="NCBI Taxonomy" id="2831968"/>
    <lineage>
        <taxon>Bacteria</taxon>
        <taxon>Bacillati</taxon>
        <taxon>Actinomycetota</taxon>
        <taxon>Actinomycetes</taxon>
        <taxon>Streptosporangiales</taxon>
        <taxon>Nocardiopsidaceae</taxon>
        <taxon>Nocardiopsis</taxon>
    </lineage>
</organism>